<gene>
    <name evidence="2" type="ORF">ACFOWE_19575</name>
</gene>
<organism evidence="2 3">
    <name type="scientific">Planomonospora corallina</name>
    <dbReference type="NCBI Taxonomy" id="1806052"/>
    <lineage>
        <taxon>Bacteria</taxon>
        <taxon>Bacillati</taxon>
        <taxon>Actinomycetota</taxon>
        <taxon>Actinomycetes</taxon>
        <taxon>Streptosporangiales</taxon>
        <taxon>Streptosporangiaceae</taxon>
        <taxon>Planomonospora</taxon>
    </lineage>
</organism>
<feature type="region of interest" description="Disordered" evidence="1">
    <location>
        <begin position="1"/>
        <end position="48"/>
    </location>
</feature>
<feature type="compositionally biased region" description="Pro residues" evidence="1">
    <location>
        <begin position="14"/>
        <end position="32"/>
    </location>
</feature>
<dbReference type="EC" id="1.-.-.-" evidence="2"/>
<dbReference type="PANTHER" id="PTHR34071:SF2">
    <property type="entry name" value="FLAVIN-NUCLEOTIDE-BINDING PROTEIN"/>
    <property type="match status" value="1"/>
</dbReference>
<dbReference type="EMBL" id="JBHSBM010000023">
    <property type="protein sequence ID" value="MFC4060510.1"/>
    <property type="molecule type" value="Genomic_DNA"/>
</dbReference>
<feature type="compositionally biased region" description="Low complexity" evidence="1">
    <location>
        <begin position="1"/>
        <end position="13"/>
    </location>
</feature>
<evidence type="ECO:0000313" key="3">
    <source>
        <dbReference type="Proteomes" id="UP001595850"/>
    </source>
</evidence>
<name>A0ABV8IFC4_9ACTN</name>
<keyword evidence="2" id="KW-0560">Oxidoreductase</keyword>
<reference evidence="3" key="1">
    <citation type="journal article" date="2019" name="Int. J. Syst. Evol. Microbiol.">
        <title>The Global Catalogue of Microorganisms (GCM) 10K type strain sequencing project: providing services to taxonomists for standard genome sequencing and annotation.</title>
        <authorList>
            <consortium name="The Broad Institute Genomics Platform"/>
            <consortium name="The Broad Institute Genome Sequencing Center for Infectious Disease"/>
            <person name="Wu L."/>
            <person name="Ma J."/>
        </authorList>
    </citation>
    <scope>NUCLEOTIDE SEQUENCE [LARGE SCALE GENOMIC DNA]</scope>
    <source>
        <strain evidence="3">TBRC 4489</strain>
    </source>
</reference>
<sequence length="246" mass="25901">MSILSPDPSLEPSLEPPLEPSPGAPSGEPSPAPLSATPRTALGRSKDRARTDRAELYAVLDAGLVCHLGVVAGGVPMVVPTGYGRIGDTLYLHGSTGATSLRADGEVCVTVTHVDGVVLARSAFHHSVNYRSAMIYGRPRLVTDPEERLAGLRALTEQLAPGQWDAVRPPTRKELAATAVLALSLAEASVKVRQGPPVDDEEDYALPVWAGVLPLRVAWGEPEPDPAMTADLPVPAHIATRNLASR</sequence>
<dbReference type="InterPro" id="IPR012349">
    <property type="entry name" value="Split_barrel_FMN-bd"/>
</dbReference>
<evidence type="ECO:0000313" key="2">
    <source>
        <dbReference type="EMBL" id="MFC4060510.1"/>
    </source>
</evidence>
<dbReference type="Pfam" id="PF12900">
    <property type="entry name" value="Pyridox_ox_2"/>
    <property type="match status" value="1"/>
</dbReference>
<keyword evidence="3" id="KW-1185">Reference proteome</keyword>
<proteinExistence type="predicted"/>
<dbReference type="Gene3D" id="2.30.110.10">
    <property type="entry name" value="Electron Transport, Fmn-binding Protein, Chain A"/>
    <property type="match status" value="1"/>
</dbReference>
<dbReference type="Proteomes" id="UP001595850">
    <property type="component" value="Unassembled WGS sequence"/>
</dbReference>
<protein>
    <submittedName>
        <fullName evidence="2">Pyridoxamine 5'-phosphate oxidase family protein</fullName>
        <ecNumber evidence="2">1.-.-.-</ecNumber>
    </submittedName>
</protein>
<evidence type="ECO:0000256" key="1">
    <source>
        <dbReference type="SAM" id="MobiDB-lite"/>
    </source>
</evidence>
<dbReference type="GO" id="GO:0016491">
    <property type="term" value="F:oxidoreductase activity"/>
    <property type="evidence" value="ECO:0007669"/>
    <property type="project" value="UniProtKB-KW"/>
</dbReference>
<dbReference type="SUPFAM" id="SSF50475">
    <property type="entry name" value="FMN-binding split barrel"/>
    <property type="match status" value="1"/>
</dbReference>
<dbReference type="RefSeq" id="WP_377289827.1">
    <property type="nucleotide sequence ID" value="NZ_JBHSBM010000023.1"/>
</dbReference>
<accession>A0ABV8IFC4</accession>
<dbReference type="InterPro" id="IPR024747">
    <property type="entry name" value="Pyridox_Oxase-rel"/>
</dbReference>
<comment type="caution">
    <text evidence="2">The sequence shown here is derived from an EMBL/GenBank/DDBJ whole genome shotgun (WGS) entry which is preliminary data.</text>
</comment>
<dbReference type="PANTHER" id="PTHR34071">
    <property type="entry name" value="5-NITROIMIDAZOLE ANTIBIOTICS RESISTANCE PROTEIN, NIMA-FAMILY-RELATED PROTEIN-RELATED"/>
    <property type="match status" value="1"/>
</dbReference>